<feature type="binding site" evidence="7 9">
    <location>
        <position position="78"/>
    </location>
    <ligand>
        <name>substrate</name>
    </ligand>
</feature>
<evidence type="ECO:0000256" key="10">
    <source>
        <dbReference type="PIRSR" id="PIRSR001399-3"/>
    </source>
</evidence>
<dbReference type="RefSeq" id="WP_255134290.1">
    <property type="nucleotide sequence ID" value="NZ_JANDBC010000001.1"/>
</dbReference>
<dbReference type="NCBIfam" id="NF003805">
    <property type="entry name" value="PRK05395.1-2"/>
    <property type="match status" value="1"/>
</dbReference>
<proteinExistence type="inferred from homology"/>
<comment type="subunit">
    <text evidence="4 7">Homododecamer.</text>
</comment>
<dbReference type="InterPro" id="IPR001874">
    <property type="entry name" value="DHquinase_II"/>
</dbReference>
<comment type="caution">
    <text evidence="11">The sequence shown here is derived from an EMBL/GenBank/DDBJ whole genome shotgun (WGS) entry which is preliminary data.</text>
</comment>
<evidence type="ECO:0000256" key="1">
    <source>
        <dbReference type="ARBA" id="ARBA00001864"/>
    </source>
</evidence>
<keyword evidence="6 7" id="KW-0456">Lyase</keyword>
<dbReference type="EMBL" id="JANDBC010000001">
    <property type="protein sequence ID" value="MCP9291423.1"/>
    <property type="molecule type" value="Genomic_DNA"/>
</dbReference>
<comment type="function">
    <text evidence="7">Catalyzes a trans-dehydration via an enolate intermediate.</text>
</comment>
<organism evidence="11 12">
    <name type="scientific">Gracilimonas sediminicola</name>
    <dbReference type="NCBI Taxonomy" id="2952158"/>
    <lineage>
        <taxon>Bacteria</taxon>
        <taxon>Pseudomonadati</taxon>
        <taxon>Balneolota</taxon>
        <taxon>Balneolia</taxon>
        <taxon>Balneolales</taxon>
        <taxon>Balneolaceae</taxon>
        <taxon>Gracilimonas</taxon>
    </lineage>
</organism>
<comment type="similarity">
    <text evidence="3 7">Belongs to the type-II 3-dehydroquinase family.</text>
</comment>
<dbReference type="CDD" id="cd00466">
    <property type="entry name" value="DHQase_II"/>
    <property type="match status" value="1"/>
</dbReference>
<dbReference type="EC" id="4.2.1.10" evidence="5 7"/>
<feature type="active site" description="Proton acceptor" evidence="7 8">
    <location>
        <position position="22"/>
    </location>
</feature>
<dbReference type="PANTHER" id="PTHR21272:SF3">
    <property type="entry name" value="CATABOLIC 3-DEHYDROQUINASE"/>
    <property type="match status" value="1"/>
</dbReference>
<dbReference type="GO" id="GO:0009073">
    <property type="term" value="P:aromatic amino acid family biosynthetic process"/>
    <property type="evidence" value="ECO:0007669"/>
    <property type="project" value="UniProtKB-KW"/>
</dbReference>
<evidence type="ECO:0000313" key="12">
    <source>
        <dbReference type="Proteomes" id="UP001139125"/>
    </source>
</evidence>
<comment type="pathway">
    <text evidence="2 7">Metabolic intermediate biosynthesis; chorismate biosynthesis; chorismate from D-erythrose 4-phosphate and phosphoenolpyruvate: step 3/7.</text>
</comment>
<gene>
    <name evidence="7 11" type="primary">aroQ</name>
    <name evidence="11" type="ORF">NM125_07485</name>
</gene>
<dbReference type="Gene3D" id="3.40.50.9100">
    <property type="entry name" value="Dehydroquinase, class II"/>
    <property type="match status" value="1"/>
</dbReference>
<evidence type="ECO:0000256" key="9">
    <source>
        <dbReference type="PIRSR" id="PIRSR001399-2"/>
    </source>
</evidence>
<dbReference type="NCBIfam" id="NF003807">
    <property type="entry name" value="PRK05395.1-4"/>
    <property type="match status" value="1"/>
</dbReference>
<dbReference type="Pfam" id="PF01220">
    <property type="entry name" value="DHquinase_II"/>
    <property type="match status" value="1"/>
</dbReference>
<evidence type="ECO:0000256" key="6">
    <source>
        <dbReference type="ARBA" id="ARBA00023239"/>
    </source>
</evidence>
<evidence type="ECO:0000313" key="11">
    <source>
        <dbReference type="EMBL" id="MCP9291423.1"/>
    </source>
</evidence>
<dbReference type="Proteomes" id="UP001139125">
    <property type="component" value="Unassembled WGS sequence"/>
</dbReference>
<dbReference type="InterPro" id="IPR036441">
    <property type="entry name" value="DHquinase_II_sf"/>
</dbReference>
<feature type="binding site" evidence="7 9">
    <location>
        <position position="109"/>
    </location>
    <ligand>
        <name>substrate</name>
    </ligand>
</feature>
<comment type="catalytic activity">
    <reaction evidence="1 7">
        <text>3-dehydroquinate = 3-dehydroshikimate + H2O</text>
        <dbReference type="Rhea" id="RHEA:21096"/>
        <dbReference type="ChEBI" id="CHEBI:15377"/>
        <dbReference type="ChEBI" id="CHEBI:16630"/>
        <dbReference type="ChEBI" id="CHEBI:32364"/>
        <dbReference type="EC" id="4.2.1.10"/>
    </reaction>
</comment>
<dbReference type="PANTHER" id="PTHR21272">
    <property type="entry name" value="CATABOLIC 3-DEHYDROQUINASE"/>
    <property type="match status" value="1"/>
</dbReference>
<dbReference type="GO" id="GO:0003855">
    <property type="term" value="F:3-dehydroquinate dehydratase activity"/>
    <property type="evidence" value="ECO:0007669"/>
    <property type="project" value="UniProtKB-UniRule"/>
</dbReference>
<evidence type="ECO:0000256" key="2">
    <source>
        <dbReference type="ARBA" id="ARBA00004902"/>
    </source>
</evidence>
<keyword evidence="7" id="KW-0057">Aromatic amino acid biosynthesis</keyword>
<evidence type="ECO:0000256" key="3">
    <source>
        <dbReference type="ARBA" id="ARBA00011037"/>
    </source>
</evidence>
<feature type="binding site" evidence="7 9">
    <location>
        <position position="72"/>
    </location>
    <ligand>
        <name>substrate</name>
    </ligand>
</feature>
<reference evidence="11" key="1">
    <citation type="submission" date="2022-06" db="EMBL/GenBank/DDBJ databases">
        <title>Gracilimonas sp. CAU 1638 isolated from sea sediment.</title>
        <authorList>
            <person name="Kim W."/>
        </authorList>
    </citation>
    <scope>NUCLEOTIDE SEQUENCE</scope>
    <source>
        <strain evidence="11">CAU 1638</strain>
    </source>
</reference>
<dbReference type="NCBIfam" id="NF003806">
    <property type="entry name" value="PRK05395.1-3"/>
    <property type="match status" value="1"/>
</dbReference>
<dbReference type="GO" id="GO:0019631">
    <property type="term" value="P:quinate catabolic process"/>
    <property type="evidence" value="ECO:0007669"/>
    <property type="project" value="TreeGrafter"/>
</dbReference>
<feature type="site" description="Transition state stabilizer" evidence="7 10">
    <location>
        <position position="17"/>
    </location>
</feature>
<protein>
    <recommendedName>
        <fullName evidence="5 7">3-dehydroquinate dehydratase</fullName>
        <shortName evidence="7">3-dehydroquinase</shortName>
        <ecNumber evidence="5 7">4.2.1.10</ecNumber>
    </recommendedName>
    <alternativeName>
        <fullName evidence="7">Type II DHQase</fullName>
    </alternativeName>
</protein>
<dbReference type="NCBIfam" id="TIGR01088">
    <property type="entry name" value="aroQ"/>
    <property type="match status" value="1"/>
</dbReference>
<evidence type="ECO:0000256" key="4">
    <source>
        <dbReference type="ARBA" id="ARBA00011193"/>
    </source>
</evidence>
<name>A0A9X2L425_9BACT</name>
<feature type="binding site" evidence="7 9">
    <location>
        <position position="85"/>
    </location>
    <ligand>
        <name>substrate</name>
    </ligand>
</feature>
<feature type="binding site" evidence="7 9">
    <location>
        <begin position="99"/>
        <end position="100"/>
    </location>
    <ligand>
        <name>substrate</name>
    </ligand>
</feature>
<dbReference type="HAMAP" id="MF_00169">
    <property type="entry name" value="AroQ"/>
    <property type="match status" value="1"/>
</dbReference>
<sequence length="142" mass="15854">MKILIINGPNLNLLGKRNPGIYGAKSLKDLEYFLIDEFPKHNLDFFQSNIEGELIDQVQQAMESELHGIVINPGGYSHTSVALRDALEPLDIPKVEVHISNIHAREEFREKSITGGVMDGIITGFGKYSYVLGIQALEKMTE</sequence>
<dbReference type="SUPFAM" id="SSF52304">
    <property type="entry name" value="Type II 3-dehydroquinate dehydratase"/>
    <property type="match status" value="1"/>
</dbReference>
<dbReference type="GO" id="GO:0008652">
    <property type="term" value="P:amino acid biosynthetic process"/>
    <property type="evidence" value="ECO:0007669"/>
    <property type="project" value="UniProtKB-KW"/>
</dbReference>
<dbReference type="AlphaFoldDB" id="A0A9X2L425"/>
<keyword evidence="12" id="KW-1185">Reference proteome</keyword>
<keyword evidence="7" id="KW-0028">Amino-acid biosynthesis</keyword>
<feature type="active site" description="Proton donor" evidence="7 8">
    <location>
        <position position="98"/>
    </location>
</feature>
<dbReference type="GO" id="GO:0009423">
    <property type="term" value="P:chorismate biosynthetic process"/>
    <property type="evidence" value="ECO:0007669"/>
    <property type="project" value="UniProtKB-UniRule"/>
</dbReference>
<evidence type="ECO:0000256" key="8">
    <source>
        <dbReference type="PIRSR" id="PIRSR001399-1"/>
    </source>
</evidence>
<accession>A0A9X2L425</accession>
<evidence type="ECO:0000256" key="7">
    <source>
        <dbReference type="HAMAP-Rule" id="MF_00169"/>
    </source>
</evidence>
<evidence type="ECO:0000256" key="5">
    <source>
        <dbReference type="ARBA" id="ARBA00012060"/>
    </source>
</evidence>
<dbReference type="PIRSF" id="PIRSF001399">
    <property type="entry name" value="DHquinase_II"/>
    <property type="match status" value="1"/>
</dbReference>